<reference evidence="1 2" key="1">
    <citation type="submission" date="2024-06" db="EMBL/GenBank/DDBJ databases">
        <title>Brevundimonas sp. C11.</title>
        <authorList>
            <person name="Maltman C."/>
        </authorList>
    </citation>
    <scope>NUCLEOTIDE SEQUENCE [LARGE SCALE GENOMIC DNA]</scope>
    <source>
        <strain evidence="1 2">C11</strain>
    </source>
</reference>
<dbReference type="RefSeq" id="WP_349683750.1">
    <property type="nucleotide sequence ID" value="NZ_JBEGDD010000003.1"/>
</dbReference>
<accession>A0ABV1NL58</accession>
<protein>
    <recommendedName>
        <fullName evidence="3">GNAT family N-acetyltransferase</fullName>
    </recommendedName>
</protein>
<organism evidence="1 2">
    <name type="scientific">Brevundimonas aurifodinae</name>
    <dbReference type="NCBI Taxonomy" id="1508312"/>
    <lineage>
        <taxon>Bacteria</taxon>
        <taxon>Pseudomonadati</taxon>
        <taxon>Pseudomonadota</taxon>
        <taxon>Alphaproteobacteria</taxon>
        <taxon>Caulobacterales</taxon>
        <taxon>Caulobacteraceae</taxon>
        <taxon>Brevundimonas</taxon>
    </lineage>
</organism>
<gene>
    <name evidence="1" type="ORF">ABN401_05100</name>
</gene>
<name>A0ABV1NL58_9CAUL</name>
<evidence type="ECO:0000313" key="1">
    <source>
        <dbReference type="EMBL" id="MEQ7154586.1"/>
    </source>
</evidence>
<evidence type="ECO:0000313" key="2">
    <source>
        <dbReference type="Proteomes" id="UP001445732"/>
    </source>
</evidence>
<comment type="caution">
    <text evidence="1">The sequence shown here is derived from an EMBL/GenBank/DDBJ whole genome shotgun (WGS) entry which is preliminary data.</text>
</comment>
<evidence type="ECO:0008006" key="3">
    <source>
        <dbReference type="Google" id="ProtNLM"/>
    </source>
</evidence>
<sequence length="208" mass="23587">MTEPLGIYRLQDRRTRLEVPAELWGSLQDRHVQDFTARWKPIFDARLAELRRQGDVTAAIAGEHNVQDAHWKWAQKVKERSESLSWASFAVEAEGVTQGLMFARLDGFAREPSQRNKPLVDIDLLATAPWNRSRLVDEPQFKGIGQLLLGTAISLSVAEEFAGRIGLHALPQAASWYRDVCGMTDLGVDHTGMHYFEMTEQQARAFIR</sequence>
<keyword evidence="2" id="KW-1185">Reference proteome</keyword>
<proteinExistence type="predicted"/>
<dbReference type="Proteomes" id="UP001445732">
    <property type="component" value="Unassembled WGS sequence"/>
</dbReference>
<dbReference type="EMBL" id="JBEGDD010000003">
    <property type="protein sequence ID" value="MEQ7154586.1"/>
    <property type="molecule type" value="Genomic_DNA"/>
</dbReference>